<keyword evidence="2" id="KW-0472">Membrane</keyword>
<dbReference type="GeneID" id="112492787"/>
<sequence length="190" mass="20612">MAVSAVFHRLCSINPQNPKCYKTQSVARPYSQFLSSDSLLRLKKQPLLSQVQTRKLRTQKSSSFPVVYAAQSNFFKVLQTAWRIGRDGIEAGANLVPDSVPRPIAKISVAVVVSSISLFVLRSFLSTAFFALATMGLVYFIFLALNKDEGPRRGGGGGGGGGRGGEGDGGDTTSTEDTLEEARRIMEKYK</sequence>
<evidence type="ECO:0000313" key="3">
    <source>
        <dbReference type="Proteomes" id="UP001652623"/>
    </source>
</evidence>
<evidence type="ECO:0000256" key="2">
    <source>
        <dbReference type="SAM" id="Phobius"/>
    </source>
</evidence>
<gene>
    <name evidence="4" type="primary">LOC112492787</name>
</gene>
<proteinExistence type="predicted"/>
<organism evidence="3 4">
    <name type="scientific">Ziziphus jujuba</name>
    <name type="common">Chinese jujube</name>
    <name type="synonym">Ziziphus sativa</name>
    <dbReference type="NCBI Taxonomy" id="326968"/>
    <lineage>
        <taxon>Eukaryota</taxon>
        <taxon>Viridiplantae</taxon>
        <taxon>Streptophyta</taxon>
        <taxon>Embryophyta</taxon>
        <taxon>Tracheophyta</taxon>
        <taxon>Spermatophyta</taxon>
        <taxon>Magnoliopsida</taxon>
        <taxon>eudicotyledons</taxon>
        <taxon>Gunneridae</taxon>
        <taxon>Pentapetalae</taxon>
        <taxon>rosids</taxon>
        <taxon>fabids</taxon>
        <taxon>Rosales</taxon>
        <taxon>Rhamnaceae</taxon>
        <taxon>Paliureae</taxon>
        <taxon>Ziziphus</taxon>
    </lineage>
</organism>
<name>A0ABM3IW75_ZIZJJ</name>
<evidence type="ECO:0000256" key="1">
    <source>
        <dbReference type="SAM" id="MobiDB-lite"/>
    </source>
</evidence>
<dbReference type="PANTHER" id="PTHR36777:SF2">
    <property type="entry name" value="EXPRESSED PROTEIN"/>
    <property type="match status" value="1"/>
</dbReference>
<protein>
    <submittedName>
        <fullName evidence="4">Uncharacterized protein LOC112492787</fullName>
    </submittedName>
</protein>
<evidence type="ECO:0000313" key="4">
    <source>
        <dbReference type="RefSeq" id="XP_048336658.2"/>
    </source>
</evidence>
<keyword evidence="2" id="KW-0812">Transmembrane</keyword>
<feature type="compositionally biased region" description="Gly residues" evidence="1">
    <location>
        <begin position="153"/>
        <end position="164"/>
    </location>
</feature>
<feature type="region of interest" description="Disordered" evidence="1">
    <location>
        <begin position="152"/>
        <end position="180"/>
    </location>
</feature>
<accession>A0ABM3IW75</accession>
<dbReference type="Proteomes" id="UP001652623">
    <property type="component" value="Chromosome 9"/>
</dbReference>
<keyword evidence="2" id="KW-1133">Transmembrane helix</keyword>
<dbReference type="RefSeq" id="XP_048336658.2">
    <property type="nucleotide sequence ID" value="XM_048480701.2"/>
</dbReference>
<feature type="transmembrane region" description="Helical" evidence="2">
    <location>
        <begin position="127"/>
        <end position="145"/>
    </location>
</feature>
<keyword evidence="3" id="KW-1185">Reference proteome</keyword>
<reference evidence="4" key="1">
    <citation type="submission" date="2025-08" db="UniProtKB">
        <authorList>
            <consortium name="RefSeq"/>
        </authorList>
    </citation>
    <scope>IDENTIFICATION</scope>
    <source>
        <tissue evidence="4">Seedling</tissue>
    </source>
</reference>
<dbReference type="PANTHER" id="PTHR36777">
    <property type="entry name" value="EXPRESSED PROTEIN"/>
    <property type="match status" value="1"/>
</dbReference>